<feature type="non-terminal residue" evidence="1">
    <location>
        <position position="141"/>
    </location>
</feature>
<dbReference type="InterPro" id="IPR036397">
    <property type="entry name" value="RNaseH_sf"/>
</dbReference>
<dbReference type="AlphaFoldDB" id="A0A482VAW5"/>
<sequence>DESQYSLWDHDGRRRVRCQNFQFAIERHAPLVQEVMVRGAISYGNFINANRHIGNVLEPVLIPHVNGFCRTPRALPHSVTNAREFLERPQIGSLQHPPNNKVELRHRIRDPWDEIPQPDIGNLMPRRVADCIRNRGGTIHY</sequence>
<name>A0A482VAW5_ASBVE</name>
<organism evidence="1 2">
    <name type="scientific">Asbolus verrucosus</name>
    <name type="common">Desert ironclad beetle</name>
    <dbReference type="NCBI Taxonomy" id="1661398"/>
    <lineage>
        <taxon>Eukaryota</taxon>
        <taxon>Metazoa</taxon>
        <taxon>Ecdysozoa</taxon>
        <taxon>Arthropoda</taxon>
        <taxon>Hexapoda</taxon>
        <taxon>Insecta</taxon>
        <taxon>Pterygota</taxon>
        <taxon>Neoptera</taxon>
        <taxon>Endopterygota</taxon>
        <taxon>Coleoptera</taxon>
        <taxon>Polyphaga</taxon>
        <taxon>Cucujiformia</taxon>
        <taxon>Tenebrionidae</taxon>
        <taxon>Pimeliinae</taxon>
        <taxon>Asbolus</taxon>
    </lineage>
</organism>
<dbReference type="Gene3D" id="3.30.420.10">
    <property type="entry name" value="Ribonuclease H-like superfamily/Ribonuclease H"/>
    <property type="match status" value="1"/>
</dbReference>
<gene>
    <name evidence="1" type="ORF">BDFB_005462</name>
</gene>
<dbReference type="EMBL" id="QDEB01119478">
    <property type="protein sequence ID" value="RZB40376.1"/>
    <property type="molecule type" value="Genomic_DNA"/>
</dbReference>
<reference evidence="1 2" key="1">
    <citation type="submission" date="2017-03" db="EMBL/GenBank/DDBJ databases">
        <title>Genome of the blue death feigning beetle - Asbolus verrucosus.</title>
        <authorList>
            <person name="Rider S.D."/>
        </authorList>
    </citation>
    <scope>NUCLEOTIDE SEQUENCE [LARGE SCALE GENOMIC DNA]</scope>
    <source>
        <strain evidence="1">Butters</strain>
        <tissue evidence="1">Head and leg muscle</tissue>
    </source>
</reference>
<comment type="caution">
    <text evidence="1">The sequence shown here is derived from an EMBL/GenBank/DDBJ whole genome shotgun (WGS) entry which is preliminary data.</text>
</comment>
<keyword evidence="2" id="KW-1185">Reference proteome</keyword>
<dbReference type="Proteomes" id="UP000292052">
    <property type="component" value="Unassembled WGS sequence"/>
</dbReference>
<protein>
    <submittedName>
        <fullName evidence="1">Uncharacterized protein</fullName>
    </submittedName>
</protein>
<accession>A0A482VAW5</accession>
<proteinExistence type="predicted"/>
<evidence type="ECO:0000313" key="2">
    <source>
        <dbReference type="Proteomes" id="UP000292052"/>
    </source>
</evidence>
<evidence type="ECO:0000313" key="1">
    <source>
        <dbReference type="EMBL" id="RZB40376.1"/>
    </source>
</evidence>
<dbReference type="OrthoDB" id="25402at2759"/>
<dbReference type="GO" id="GO:0003676">
    <property type="term" value="F:nucleic acid binding"/>
    <property type="evidence" value="ECO:0007669"/>
    <property type="project" value="InterPro"/>
</dbReference>
<feature type="non-terminal residue" evidence="1">
    <location>
        <position position="1"/>
    </location>
</feature>